<dbReference type="PhylomeDB" id="T1JIC9"/>
<dbReference type="Pfam" id="PF05640">
    <property type="entry name" value="NKAIN"/>
    <property type="match status" value="1"/>
</dbReference>
<dbReference type="InterPro" id="IPR008516">
    <property type="entry name" value="Na/K-Atpase_Interacting"/>
</dbReference>
<proteinExistence type="inferred from homology"/>
<comment type="similarity">
    <text evidence="2 7">Belongs to the NKAIN family.</text>
</comment>
<accession>T1JIC9</accession>
<keyword evidence="5 7" id="KW-1133">Transmembrane helix</keyword>
<evidence type="ECO:0000256" key="3">
    <source>
        <dbReference type="ARBA" id="ARBA00022475"/>
    </source>
</evidence>
<dbReference type="AlphaFoldDB" id="T1JIC9"/>
<keyword evidence="3 7" id="KW-1003">Cell membrane</keyword>
<comment type="subcellular location">
    <subcellularLocation>
        <location evidence="1 7">Cell membrane</location>
        <topology evidence="1 7">Multi-pass membrane protein</topology>
    </subcellularLocation>
</comment>
<organism evidence="8 9">
    <name type="scientific">Strigamia maritima</name>
    <name type="common">European centipede</name>
    <name type="synonym">Geophilus maritimus</name>
    <dbReference type="NCBI Taxonomy" id="126957"/>
    <lineage>
        <taxon>Eukaryota</taxon>
        <taxon>Metazoa</taxon>
        <taxon>Ecdysozoa</taxon>
        <taxon>Arthropoda</taxon>
        <taxon>Myriapoda</taxon>
        <taxon>Chilopoda</taxon>
        <taxon>Pleurostigmophora</taxon>
        <taxon>Geophilomorpha</taxon>
        <taxon>Linotaeniidae</taxon>
        <taxon>Strigamia</taxon>
    </lineage>
</organism>
<evidence type="ECO:0000313" key="9">
    <source>
        <dbReference type="Proteomes" id="UP000014500"/>
    </source>
</evidence>
<reference evidence="8" key="2">
    <citation type="submission" date="2015-02" db="UniProtKB">
        <authorList>
            <consortium name="EnsemblMetazoa"/>
        </authorList>
    </citation>
    <scope>IDENTIFICATION</scope>
</reference>
<dbReference type="PANTHER" id="PTHR13084:SF6">
    <property type="entry name" value="SODIUM_POTASSIUM-TRANSPORTING ATPASE SUBUNIT BETA-1-INTERACTING PROTEIN"/>
    <property type="match status" value="1"/>
</dbReference>
<dbReference type="EnsemblMetazoa" id="SMAR013610-RA">
    <property type="protein sequence ID" value="SMAR013610-PA"/>
    <property type="gene ID" value="SMAR013610"/>
</dbReference>
<evidence type="ECO:0000256" key="7">
    <source>
        <dbReference type="RuleBase" id="RU368041"/>
    </source>
</evidence>
<dbReference type="EMBL" id="AFFK01015845">
    <property type="status" value="NOT_ANNOTATED_CDS"/>
    <property type="molecule type" value="Genomic_DNA"/>
</dbReference>
<evidence type="ECO:0000256" key="4">
    <source>
        <dbReference type="ARBA" id="ARBA00022692"/>
    </source>
</evidence>
<feature type="transmembrane region" description="Helical" evidence="7">
    <location>
        <begin position="6"/>
        <end position="26"/>
    </location>
</feature>
<keyword evidence="9" id="KW-1185">Reference proteome</keyword>
<comment type="caution">
    <text evidence="7">Lacks conserved residue(s) required for the propagation of feature annotation.</text>
</comment>
<keyword evidence="4 7" id="KW-0812">Transmembrane</keyword>
<evidence type="ECO:0000313" key="8">
    <source>
        <dbReference type="EnsemblMetazoa" id="SMAR013610-PA"/>
    </source>
</evidence>
<name>T1JIC9_STRMM</name>
<dbReference type="PANTHER" id="PTHR13084">
    <property type="entry name" value="T-CELL LYMPHOMA BREAKPOINT-ASSOCIATED TARGET 1-RELATED"/>
    <property type="match status" value="1"/>
</dbReference>
<evidence type="ECO:0000256" key="5">
    <source>
        <dbReference type="ARBA" id="ARBA00022989"/>
    </source>
</evidence>
<evidence type="ECO:0000256" key="1">
    <source>
        <dbReference type="ARBA" id="ARBA00004651"/>
    </source>
</evidence>
<dbReference type="GO" id="GO:0005886">
    <property type="term" value="C:plasma membrane"/>
    <property type="evidence" value="ECO:0007669"/>
    <property type="project" value="UniProtKB-SubCell"/>
</dbReference>
<dbReference type="GO" id="GO:0002028">
    <property type="term" value="P:regulation of sodium ion transport"/>
    <property type="evidence" value="ECO:0007669"/>
    <property type="project" value="UniProtKB-UniRule"/>
</dbReference>
<keyword evidence="6 7" id="KW-0472">Membrane</keyword>
<dbReference type="eggNOG" id="KOG4556">
    <property type="taxonomic scope" value="Eukaryota"/>
</dbReference>
<evidence type="ECO:0000256" key="6">
    <source>
        <dbReference type="ARBA" id="ARBA00023136"/>
    </source>
</evidence>
<dbReference type="OMA" id="SSHHSWW"/>
<dbReference type="HOGENOM" id="CLU_090781_0_1_1"/>
<evidence type="ECO:0000256" key="2">
    <source>
        <dbReference type="ARBA" id="ARBA00006364"/>
    </source>
</evidence>
<dbReference type="Proteomes" id="UP000014500">
    <property type="component" value="Unassembled WGS sequence"/>
</dbReference>
<sequence length="133" mass="15063">MYITWTVIWLAWNVFIICVYLEVGILKKDNSILNMGTGSRSWWEVNGIGCNPKYNVSSITEDGWKKPVAIDGCLLNYEYVEVVHASTQIALGLIGLIGACYLVQSQDENYLKHSSQNSELFLDFLKGLRHQTT</sequence>
<protein>
    <recommendedName>
        <fullName evidence="7">Sodium/potassium-transporting ATPase subunit beta-1-interacting protein</fullName>
        <shortName evidence="7">Na(+)/K(+)-transporting ATPase subunit beta-1-interacting protein</shortName>
    </recommendedName>
</protein>
<reference evidence="9" key="1">
    <citation type="submission" date="2011-05" db="EMBL/GenBank/DDBJ databases">
        <authorList>
            <person name="Richards S.R."/>
            <person name="Qu J."/>
            <person name="Jiang H."/>
            <person name="Jhangiani S.N."/>
            <person name="Agravi P."/>
            <person name="Goodspeed R."/>
            <person name="Gross S."/>
            <person name="Mandapat C."/>
            <person name="Jackson L."/>
            <person name="Mathew T."/>
            <person name="Pu L."/>
            <person name="Thornton R."/>
            <person name="Saada N."/>
            <person name="Wilczek-Boney K.B."/>
            <person name="Lee S."/>
            <person name="Kovar C."/>
            <person name="Wu Y."/>
            <person name="Scherer S.E."/>
            <person name="Worley K.C."/>
            <person name="Muzny D.M."/>
            <person name="Gibbs R."/>
        </authorList>
    </citation>
    <scope>NUCLEOTIDE SEQUENCE</scope>
    <source>
        <strain evidence="9">Brora</strain>
    </source>
</reference>